<protein>
    <submittedName>
        <fullName evidence="2">Uncharacterized protein</fullName>
    </submittedName>
</protein>
<evidence type="ECO:0000313" key="2">
    <source>
        <dbReference type="EMBL" id="KAJ5728282.1"/>
    </source>
</evidence>
<organism evidence="2 3">
    <name type="scientific">Penicillium malachiteum</name>
    <dbReference type="NCBI Taxonomy" id="1324776"/>
    <lineage>
        <taxon>Eukaryota</taxon>
        <taxon>Fungi</taxon>
        <taxon>Dikarya</taxon>
        <taxon>Ascomycota</taxon>
        <taxon>Pezizomycotina</taxon>
        <taxon>Eurotiomycetes</taxon>
        <taxon>Eurotiomycetidae</taxon>
        <taxon>Eurotiales</taxon>
        <taxon>Aspergillaceae</taxon>
        <taxon>Penicillium</taxon>
    </lineage>
</organism>
<evidence type="ECO:0000313" key="3">
    <source>
        <dbReference type="Proteomes" id="UP001215712"/>
    </source>
</evidence>
<name>A0AAD6HNW4_9EURO</name>
<accession>A0AAD6HNW4</accession>
<comment type="caution">
    <text evidence="2">The sequence shown here is derived from an EMBL/GenBank/DDBJ whole genome shotgun (WGS) entry which is preliminary data.</text>
</comment>
<dbReference type="EMBL" id="JAQJAN010000005">
    <property type="protein sequence ID" value="KAJ5728282.1"/>
    <property type="molecule type" value="Genomic_DNA"/>
</dbReference>
<sequence length="156" mass="17656">MPLAEALPVAQAVYERWYGPYTGTGSYSSNFQNPGSDGEIDCEDDLDWLNTLEEESQPDESIPSDPPRPKRDWRGSIFPANRSDPLIPDHIKSILELHELGSRVWESSMSRMGLEEGLIYWPNRCWPCMSRGNQANCLHTLSDSKETSVLNLLQQS</sequence>
<proteinExistence type="predicted"/>
<reference evidence="2" key="1">
    <citation type="journal article" date="2023" name="IMA Fungus">
        <title>Comparative genomic study of the Penicillium genus elucidates a diverse pangenome and 15 lateral gene transfer events.</title>
        <authorList>
            <person name="Petersen C."/>
            <person name="Sorensen T."/>
            <person name="Nielsen M.R."/>
            <person name="Sondergaard T.E."/>
            <person name="Sorensen J.L."/>
            <person name="Fitzpatrick D.A."/>
            <person name="Frisvad J.C."/>
            <person name="Nielsen K.L."/>
        </authorList>
    </citation>
    <scope>NUCLEOTIDE SEQUENCE</scope>
    <source>
        <strain evidence="2">IBT 17514</strain>
    </source>
</reference>
<feature type="region of interest" description="Disordered" evidence="1">
    <location>
        <begin position="53"/>
        <end position="79"/>
    </location>
</feature>
<dbReference type="Proteomes" id="UP001215712">
    <property type="component" value="Unassembled WGS sequence"/>
</dbReference>
<evidence type="ECO:0000256" key="1">
    <source>
        <dbReference type="SAM" id="MobiDB-lite"/>
    </source>
</evidence>
<reference evidence="2" key="2">
    <citation type="submission" date="2023-01" db="EMBL/GenBank/DDBJ databases">
        <authorList>
            <person name="Petersen C."/>
        </authorList>
    </citation>
    <scope>NUCLEOTIDE SEQUENCE</scope>
    <source>
        <strain evidence="2">IBT 17514</strain>
    </source>
</reference>
<gene>
    <name evidence="2" type="ORF">N7493_004612</name>
</gene>
<dbReference type="AlphaFoldDB" id="A0AAD6HNW4"/>
<keyword evidence="3" id="KW-1185">Reference proteome</keyword>